<reference evidence="5 6" key="1">
    <citation type="submission" date="2017-09" db="EMBL/GenBank/DDBJ databases">
        <title>Complete genome sequence of Verrucomicrobial strain HZ-65, isolated from freshwater.</title>
        <authorList>
            <person name="Choi A."/>
        </authorList>
    </citation>
    <scope>NUCLEOTIDE SEQUENCE [LARGE SCALE GENOMIC DNA]</scope>
    <source>
        <strain evidence="5 6">HZ-65</strain>
    </source>
</reference>
<feature type="repeat" description="TPR" evidence="3">
    <location>
        <begin position="734"/>
        <end position="767"/>
    </location>
</feature>
<proteinExistence type="predicted"/>
<dbReference type="EMBL" id="CP023344">
    <property type="protein sequence ID" value="ATC63637.1"/>
    <property type="molecule type" value="Genomic_DNA"/>
</dbReference>
<feature type="repeat" description="TPR" evidence="3">
    <location>
        <begin position="564"/>
        <end position="597"/>
    </location>
</feature>
<evidence type="ECO:0000256" key="2">
    <source>
        <dbReference type="ARBA" id="ARBA00022803"/>
    </source>
</evidence>
<dbReference type="InterPro" id="IPR019734">
    <property type="entry name" value="TPR_rpt"/>
</dbReference>
<evidence type="ECO:0000256" key="1">
    <source>
        <dbReference type="ARBA" id="ARBA00022737"/>
    </source>
</evidence>
<dbReference type="PROSITE" id="PS50293">
    <property type="entry name" value="TPR_REGION"/>
    <property type="match status" value="1"/>
</dbReference>
<evidence type="ECO:0000313" key="5">
    <source>
        <dbReference type="EMBL" id="ATC63637.1"/>
    </source>
</evidence>
<dbReference type="Pfam" id="PF13176">
    <property type="entry name" value="TPR_7"/>
    <property type="match status" value="1"/>
</dbReference>
<feature type="repeat" description="TPR" evidence="3">
    <location>
        <begin position="598"/>
        <end position="631"/>
    </location>
</feature>
<feature type="repeat" description="TPR" evidence="3">
    <location>
        <begin position="428"/>
        <end position="461"/>
    </location>
</feature>
<dbReference type="AlphaFoldDB" id="A0A290Q5T4"/>
<keyword evidence="2 3" id="KW-0802">TPR repeat</keyword>
<gene>
    <name evidence="5" type="ORF">CMV30_06555</name>
</gene>
<dbReference type="Gene3D" id="1.25.40.10">
    <property type="entry name" value="Tetratricopeptide repeat domain"/>
    <property type="match status" value="3"/>
</dbReference>
<dbReference type="Pfam" id="PF13432">
    <property type="entry name" value="TPR_16"/>
    <property type="match status" value="3"/>
</dbReference>
<protein>
    <submittedName>
        <fullName evidence="5">Uncharacterized protein</fullName>
    </submittedName>
</protein>
<dbReference type="Pfam" id="PF14559">
    <property type="entry name" value="TPR_19"/>
    <property type="match status" value="1"/>
</dbReference>
<name>A0A290Q5T4_9BACT</name>
<dbReference type="PANTHER" id="PTHR44227:SF3">
    <property type="entry name" value="PROTEIN O-MANNOSYL-TRANSFERASE TMTC4"/>
    <property type="match status" value="1"/>
</dbReference>
<feature type="transmembrane region" description="Helical" evidence="4">
    <location>
        <begin position="15"/>
        <end position="33"/>
    </location>
</feature>
<evidence type="ECO:0000256" key="3">
    <source>
        <dbReference type="PROSITE-ProRule" id="PRU00339"/>
    </source>
</evidence>
<evidence type="ECO:0000256" key="4">
    <source>
        <dbReference type="SAM" id="Phobius"/>
    </source>
</evidence>
<dbReference type="PANTHER" id="PTHR44227">
    <property type="match status" value="1"/>
</dbReference>
<feature type="repeat" description="TPR" evidence="3">
    <location>
        <begin position="496"/>
        <end position="529"/>
    </location>
</feature>
<dbReference type="RefSeq" id="WP_096055269.1">
    <property type="nucleotide sequence ID" value="NZ_CP023344.1"/>
</dbReference>
<feature type="transmembrane region" description="Helical" evidence="4">
    <location>
        <begin position="387"/>
        <end position="404"/>
    </location>
</feature>
<dbReference type="KEGG" id="vbh:CMV30_06555"/>
<keyword evidence="1" id="KW-0677">Repeat</keyword>
<sequence>MPPAQPPTPATTLRLPWPLIAALVLGLALLATYSNSFRVPFLFDDDSSISENLTLRSWRTAVLPPSDSGVTVSGRPLLNATFALNWALTRNSVPGYHALNLLIHFLAALTLFALTRRTLRLSSVSQPSALNSQHSASALALAVSALWALHPLQTESVTYIVQRAESLVGLFYLLTLYSFVRSIDTPSSSRRWQILTVLACLAGMASKEVMVSAPLIVFLFDRTFVSGSFSAAWRAHKKLHLALAATWLLLAACILSTGNRGGTVGAHDTITSWNYFLTQCHALTHYLRLTAWPHPLVLDYGTTTVSRFSTVAPQFFALVALGLATLFALWKRPALGFLGTVFFAVLAPTSSVVPVITQTMAEHRMYLALAPLMLAFVLLLHRAHARLGLALALALAVIAASLSFNRNNDYRDAFTLWEKNRIDAPLNQRSLVNLGNLHAKKHDYPRALAAFQQAAAIAPDDLGARTGIASSLAELNQPAEAIAILRRALEIKPDFHEAHYNLGKILLEQNDVEGALTHLSRALELKPSSTDSRYNLGNALLAARRPADAATRFREVLALDPDAIDARNNLGNALVATGHIPEAIAEYHLVLEKSPAHPRTLINLGRAFAMTGRTDEALRHFEQAASSGPDLPEAHANLAIALLAASRPADAVPHFETALRLGLHDPALRLNLGNALALSGRTDEALLRYRALVSDFPNYADALSRLALTLLQTGRPADAIPLYQDLLKLTPDSPEAFNNLGIASAQIGRMADARACFEQAIKLAPQFTEARENLARTLAQ</sequence>
<feature type="transmembrane region" description="Helical" evidence="4">
    <location>
        <begin position="363"/>
        <end position="380"/>
    </location>
</feature>
<dbReference type="OrthoDB" id="187175at2"/>
<accession>A0A290Q5T4</accession>
<feature type="transmembrane region" description="Helical" evidence="4">
    <location>
        <begin position="98"/>
        <end position="115"/>
    </location>
</feature>
<keyword evidence="6" id="KW-1185">Reference proteome</keyword>
<dbReference type="InterPro" id="IPR011990">
    <property type="entry name" value="TPR-like_helical_dom_sf"/>
</dbReference>
<dbReference type="InterPro" id="IPR013105">
    <property type="entry name" value="TPR_2"/>
</dbReference>
<keyword evidence="4" id="KW-0812">Transmembrane</keyword>
<dbReference type="Pfam" id="PF07719">
    <property type="entry name" value="TPR_2"/>
    <property type="match status" value="1"/>
</dbReference>
<feature type="transmembrane region" description="Helical" evidence="4">
    <location>
        <begin position="337"/>
        <end position="357"/>
    </location>
</feature>
<feature type="transmembrane region" description="Helical" evidence="4">
    <location>
        <begin position="241"/>
        <end position="258"/>
    </location>
</feature>
<feature type="transmembrane region" description="Helical" evidence="4">
    <location>
        <begin position="164"/>
        <end position="180"/>
    </location>
</feature>
<evidence type="ECO:0000313" key="6">
    <source>
        <dbReference type="Proteomes" id="UP000217265"/>
    </source>
</evidence>
<dbReference type="InterPro" id="IPR052346">
    <property type="entry name" value="O-mannosyl-transferase_TMTC"/>
</dbReference>
<feature type="transmembrane region" description="Helical" evidence="4">
    <location>
        <begin position="192"/>
        <end position="220"/>
    </location>
</feature>
<feature type="repeat" description="TPR" evidence="3">
    <location>
        <begin position="700"/>
        <end position="733"/>
    </location>
</feature>
<organism evidence="5 6">
    <name type="scientific">Nibricoccus aquaticus</name>
    <dbReference type="NCBI Taxonomy" id="2576891"/>
    <lineage>
        <taxon>Bacteria</taxon>
        <taxon>Pseudomonadati</taxon>
        <taxon>Verrucomicrobiota</taxon>
        <taxon>Opitutia</taxon>
        <taxon>Opitutales</taxon>
        <taxon>Opitutaceae</taxon>
        <taxon>Nibricoccus</taxon>
    </lineage>
</organism>
<feature type="transmembrane region" description="Helical" evidence="4">
    <location>
        <begin position="311"/>
        <end position="330"/>
    </location>
</feature>
<dbReference type="SUPFAM" id="SSF48452">
    <property type="entry name" value="TPR-like"/>
    <property type="match status" value="2"/>
</dbReference>
<dbReference type="PROSITE" id="PS50005">
    <property type="entry name" value="TPR"/>
    <property type="match status" value="7"/>
</dbReference>
<feature type="repeat" description="TPR" evidence="3">
    <location>
        <begin position="530"/>
        <end position="563"/>
    </location>
</feature>
<keyword evidence="4" id="KW-1133">Transmembrane helix</keyword>
<dbReference type="Proteomes" id="UP000217265">
    <property type="component" value="Chromosome"/>
</dbReference>
<keyword evidence="4" id="KW-0472">Membrane</keyword>
<dbReference type="SMART" id="SM00028">
    <property type="entry name" value="TPR"/>
    <property type="match status" value="10"/>
</dbReference>